<proteinExistence type="predicted"/>
<gene>
    <name evidence="1" type="ORF">R1sor_007050</name>
</gene>
<reference evidence="1 2" key="1">
    <citation type="submission" date="2024-09" db="EMBL/GenBank/DDBJ databases">
        <title>Chromosome-scale assembly of Riccia sorocarpa.</title>
        <authorList>
            <person name="Paukszto L."/>
        </authorList>
    </citation>
    <scope>NUCLEOTIDE SEQUENCE [LARGE SCALE GENOMIC DNA]</scope>
    <source>
        <strain evidence="1">LP-2024</strain>
        <tissue evidence="1">Aerial parts of the thallus</tissue>
    </source>
</reference>
<organism evidence="1 2">
    <name type="scientific">Riccia sorocarpa</name>
    <dbReference type="NCBI Taxonomy" id="122646"/>
    <lineage>
        <taxon>Eukaryota</taxon>
        <taxon>Viridiplantae</taxon>
        <taxon>Streptophyta</taxon>
        <taxon>Embryophyta</taxon>
        <taxon>Marchantiophyta</taxon>
        <taxon>Marchantiopsida</taxon>
        <taxon>Marchantiidae</taxon>
        <taxon>Marchantiales</taxon>
        <taxon>Ricciaceae</taxon>
        <taxon>Riccia</taxon>
    </lineage>
</organism>
<dbReference type="AlphaFoldDB" id="A0ABD3HS48"/>
<evidence type="ECO:0000313" key="1">
    <source>
        <dbReference type="EMBL" id="KAL3693399.1"/>
    </source>
</evidence>
<accession>A0ABD3HS48</accession>
<keyword evidence="2" id="KW-1185">Reference proteome</keyword>
<comment type="caution">
    <text evidence="1">The sequence shown here is derived from an EMBL/GenBank/DDBJ whole genome shotgun (WGS) entry which is preliminary data.</text>
</comment>
<sequence length="257" mass="27484">MAGIASGAGVVGIGSGVGVGTSTASAAATTSATTAPGVVPPPNDMIGVLQSLATLISAQPIGEMRSTNALESCVQKIGRFVGHEVSLYLRLSELKREFERRYSQLPLRERLTLDTRRTELFLRAANDVSTHRLCFMLADRAVEGGITSDWLRVDEAVSVLTNQRRTVGVHYVAPSEFPRVVEPCVEFPPRVVPHVPLMALPIAPVAMPAQPSPKMVPQQPIAAPLLAAIPVAVRDNNLLVTETSRMLLMTSLVNCES</sequence>
<evidence type="ECO:0000313" key="2">
    <source>
        <dbReference type="Proteomes" id="UP001633002"/>
    </source>
</evidence>
<protein>
    <submittedName>
        <fullName evidence="1">Uncharacterized protein</fullName>
    </submittedName>
</protein>
<dbReference type="Proteomes" id="UP001633002">
    <property type="component" value="Unassembled WGS sequence"/>
</dbReference>
<dbReference type="EMBL" id="JBJQOH010000003">
    <property type="protein sequence ID" value="KAL3693399.1"/>
    <property type="molecule type" value="Genomic_DNA"/>
</dbReference>
<name>A0ABD3HS48_9MARC</name>